<gene>
    <name evidence="5" type="primary">rplY</name>
    <name evidence="5" type="synonym">ctc</name>
    <name evidence="9" type="ORF">DSM112329_04335</name>
</gene>
<dbReference type="KEGG" id="parq:DSM112329_04335"/>
<evidence type="ECO:0000313" key="9">
    <source>
        <dbReference type="EMBL" id="XAY07453.1"/>
    </source>
</evidence>
<dbReference type="InterPro" id="IPR020930">
    <property type="entry name" value="Ribosomal_uL5_bac-type"/>
</dbReference>
<organism evidence="9">
    <name type="scientific">Paraconexibacter sp. AEG42_29</name>
    <dbReference type="NCBI Taxonomy" id="2997339"/>
    <lineage>
        <taxon>Bacteria</taxon>
        <taxon>Bacillati</taxon>
        <taxon>Actinomycetota</taxon>
        <taxon>Thermoleophilia</taxon>
        <taxon>Solirubrobacterales</taxon>
        <taxon>Paraconexibacteraceae</taxon>
        <taxon>Paraconexibacter</taxon>
    </lineage>
</organism>
<dbReference type="NCBIfam" id="TIGR00731">
    <property type="entry name" value="bL25_bact_ctc"/>
    <property type="match status" value="1"/>
</dbReference>
<comment type="function">
    <text evidence="5">This is one of the proteins that binds to the 5S RNA in the ribosome where it forms part of the central protuberance.</text>
</comment>
<evidence type="ECO:0000256" key="6">
    <source>
        <dbReference type="SAM" id="MobiDB-lite"/>
    </source>
</evidence>
<accession>A0AAU7B0M6</accession>
<evidence type="ECO:0000259" key="8">
    <source>
        <dbReference type="Pfam" id="PF14693"/>
    </source>
</evidence>
<proteinExistence type="inferred from homology"/>
<feature type="domain" description="Large ribosomal subunit protein bL25 L25" evidence="7">
    <location>
        <begin position="10"/>
        <end position="94"/>
    </location>
</feature>
<reference evidence="9" key="1">
    <citation type="submission" date="2022-12" db="EMBL/GenBank/DDBJ databases">
        <title>Paraconexibacter alkalitolerans sp. nov. and Baekduia alba sp. nov., isolated from soil and emended description of the genera Paraconexibacter (Chun et al., 2020) and Baekduia (An et al., 2020).</title>
        <authorList>
            <person name="Vieira S."/>
            <person name="Huber K.J."/>
            <person name="Geppert A."/>
            <person name="Wolf J."/>
            <person name="Neumann-Schaal M."/>
            <person name="Muesken M."/>
            <person name="Overmann J."/>
        </authorList>
    </citation>
    <scope>NUCLEOTIDE SEQUENCE</scope>
    <source>
        <strain evidence="9">AEG42_29</strain>
    </source>
</reference>
<feature type="domain" description="Large ribosomal subunit protein bL25 beta" evidence="8">
    <location>
        <begin position="106"/>
        <end position="187"/>
    </location>
</feature>
<dbReference type="GO" id="GO:0022625">
    <property type="term" value="C:cytosolic large ribosomal subunit"/>
    <property type="evidence" value="ECO:0007669"/>
    <property type="project" value="TreeGrafter"/>
</dbReference>
<name>A0AAU7B0M6_9ACTN</name>
<feature type="region of interest" description="Disordered" evidence="6">
    <location>
        <begin position="190"/>
        <end position="227"/>
    </location>
</feature>
<dbReference type="PANTHER" id="PTHR33284:SF1">
    <property type="entry name" value="RIBOSOMAL PROTEIN L25_GLN-TRNA SYNTHETASE, ANTI-CODON-BINDING DOMAIN-CONTAINING PROTEIN"/>
    <property type="match status" value="1"/>
</dbReference>
<dbReference type="Gene3D" id="2.40.240.10">
    <property type="entry name" value="Ribosomal Protein L25, Chain P"/>
    <property type="match status" value="1"/>
</dbReference>
<dbReference type="PANTHER" id="PTHR33284">
    <property type="entry name" value="RIBOSOMAL PROTEIN L25/GLN-TRNA SYNTHETASE, ANTI-CODON-BINDING DOMAIN-CONTAINING PROTEIN"/>
    <property type="match status" value="1"/>
</dbReference>
<dbReference type="HAMAP" id="MF_01334">
    <property type="entry name" value="Ribosomal_bL25_CTC"/>
    <property type="match status" value="1"/>
</dbReference>
<dbReference type="SUPFAM" id="SSF50715">
    <property type="entry name" value="Ribosomal protein L25-like"/>
    <property type="match status" value="1"/>
</dbReference>
<keyword evidence="2 5" id="KW-0694">RNA-binding</keyword>
<comment type="subunit">
    <text evidence="5">Part of the 50S ribosomal subunit; part of the 5S rRNA/L5/L18/L25 subcomplex. Contacts the 5S rRNA. Binds to the 5S rRNA independently of L5 and L18.</text>
</comment>
<dbReference type="Gene3D" id="2.170.120.20">
    <property type="entry name" value="Ribosomal protein L25, beta domain"/>
    <property type="match status" value="1"/>
</dbReference>
<evidence type="ECO:0000256" key="2">
    <source>
        <dbReference type="ARBA" id="ARBA00022884"/>
    </source>
</evidence>
<keyword evidence="1 5" id="KW-0699">rRNA-binding</keyword>
<feature type="compositionally biased region" description="Acidic residues" evidence="6">
    <location>
        <begin position="211"/>
        <end position="227"/>
    </location>
</feature>
<dbReference type="InterPro" id="IPR011035">
    <property type="entry name" value="Ribosomal_bL25/Gln-tRNA_synth"/>
</dbReference>
<evidence type="ECO:0000256" key="4">
    <source>
        <dbReference type="ARBA" id="ARBA00023274"/>
    </source>
</evidence>
<dbReference type="Pfam" id="PF01386">
    <property type="entry name" value="Ribosomal_L25p"/>
    <property type="match status" value="1"/>
</dbReference>
<dbReference type="GO" id="GO:0008097">
    <property type="term" value="F:5S rRNA binding"/>
    <property type="evidence" value="ECO:0007669"/>
    <property type="project" value="InterPro"/>
</dbReference>
<feature type="compositionally biased region" description="Acidic residues" evidence="6">
    <location>
        <begin position="192"/>
        <end position="203"/>
    </location>
</feature>
<feature type="compositionally biased region" description="Polar residues" evidence="6">
    <location>
        <begin position="1"/>
        <end position="21"/>
    </location>
</feature>
<keyword evidence="4 5" id="KW-0687">Ribonucleoprotein</keyword>
<feature type="region of interest" description="Disordered" evidence="6">
    <location>
        <begin position="1"/>
        <end position="30"/>
    </location>
</feature>
<dbReference type="CDD" id="cd00495">
    <property type="entry name" value="Ribosomal_L25_TL5_CTC"/>
    <property type="match status" value="1"/>
</dbReference>
<dbReference type="InterPro" id="IPR020057">
    <property type="entry name" value="Ribosomal_bL25_b-dom"/>
</dbReference>
<dbReference type="EMBL" id="CP114014">
    <property type="protein sequence ID" value="XAY07453.1"/>
    <property type="molecule type" value="Genomic_DNA"/>
</dbReference>
<dbReference type="InterPro" id="IPR029751">
    <property type="entry name" value="Ribosomal_L25_dom"/>
</dbReference>
<comment type="similarity">
    <text evidence="5">Belongs to the bacterial ribosomal protein bL25 family. CTC subfamily.</text>
</comment>
<evidence type="ECO:0000256" key="3">
    <source>
        <dbReference type="ARBA" id="ARBA00022980"/>
    </source>
</evidence>
<evidence type="ECO:0000256" key="5">
    <source>
        <dbReference type="HAMAP-Rule" id="MF_01334"/>
    </source>
</evidence>
<dbReference type="InterPro" id="IPR037121">
    <property type="entry name" value="Ribosomal_bL25_C"/>
</dbReference>
<dbReference type="InterPro" id="IPR001021">
    <property type="entry name" value="Ribosomal_bL25_long"/>
</dbReference>
<dbReference type="AlphaFoldDB" id="A0AAU7B0M6"/>
<dbReference type="RefSeq" id="WP_354698647.1">
    <property type="nucleotide sequence ID" value="NZ_CP114014.1"/>
</dbReference>
<dbReference type="GO" id="GO:0003735">
    <property type="term" value="F:structural constituent of ribosome"/>
    <property type="evidence" value="ECO:0007669"/>
    <property type="project" value="InterPro"/>
</dbReference>
<keyword evidence="3 5" id="KW-0689">Ribosomal protein</keyword>
<protein>
    <recommendedName>
        <fullName evidence="5">Large ribosomal subunit protein bL25</fullName>
    </recommendedName>
    <alternativeName>
        <fullName evidence="5">General stress protein CTC</fullName>
    </alternativeName>
</protein>
<sequence length="227" mass="24047">MAQTNTSTTLQISSRETGSSRATRRLRREGKVPGVIYGRGQDPQSFAVDARELRNALAGSGAVLELDLDGKTTSAVVKETQRHPVRGEIIHLDLVRVDLKKPIAAIVVVELINGDDSPGAKNGGIITQITREVNIEALPNEIPETIEFDVAHVEVNDTIGLDALTMPAGVTLLDETDDVVLVTVTPPTIDAAAEDAAEDELETETERVGDEDAGDADASADGEGDSE</sequence>
<dbReference type="Pfam" id="PF14693">
    <property type="entry name" value="Ribosomal_TL5_C"/>
    <property type="match status" value="1"/>
</dbReference>
<dbReference type="GO" id="GO:0006412">
    <property type="term" value="P:translation"/>
    <property type="evidence" value="ECO:0007669"/>
    <property type="project" value="UniProtKB-UniRule"/>
</dbReference>
<dbReference type="InterPro" id="IPR020056">
    <property type="entry name" value="Rbsml_bL25/Gln-tRNA_synth_N"/>
</dbReference>
<evidence type="ECO:0000259" key="7">
    <source>
        <dbReference type="Pfam" id="PF01386"/>
    </source>
</evidence>
<evidence type="ECO:0000256" key="1">
    <source>
        <dbReference type="ARBA" id="ARBA00022730"/>
    </source>
</evidence>